<organism evidence="2 3">
    <name type="scientific">Mycobacterium lentiflavum</name>
    <dbReference type="NCBI Taxonomy" id="141349"/>
    <lineage>
        <taxon>Bacteria</taxon>
        <taxon>Bacillati</taxon>
        <taxon>Actinomycetota</taxon>
        <taxon>Actinomycetes</taxon>
        <taxon>Mycobacteriales</taxon>
        <taxon>Mycobacteriaceae</taxon>
        <taxon>Mycobacterium</taxon>
        <taxon>Mycobacterium simiae complex</taxon>
    </lineage>
</organism>
<name>A0A0E4CR59_MYCLN</name>
<proteinExistence type="predicted"/>
<dbReference type="EMBL" id="CTEE01000002">
    <property type="protein sequence ID" value="CQD23984.1"/>
    <property type="molecule type" value="Genomic_DNA"/>
</dbReference>
<protein>
    <recommendedName>
        <fullName evidence="1">Transposase IS4-like domain-containing protein</fullName>
    </recommendedName>
</protein>
<gene>
    <name evidence="2" type="ORF">BN1232_05992</name>
</gene>
<dbReference type="GO" id="GO:0004803">
    <property type="term" value="F:transposase activity"/>
    <property type="evidence" value="ECO:0007669"/>
    <property type="project" value="InterPro"/>
</dbReference>
<reference evidence="2 3" key="1">
    <citation type="submission" date="2015-03" db="EMBL/GenBank/DDBJ databases">
        <authorList>
            <person name="Urmite Genomes"/>
        </authorList>
    </citation>
    <scope>NUCLEOTIDE SEQUENCE [LARGE SCALE GENOMIC DNA]</scope>
    <source>
        <strain evidence="2 3">CSUR P1491</strain>
    </source>
</reference>
<evidence type="ECO:0000313" key="2">
    <source>
        <dbReference type="EMBL" id="CQD23984.1"/>
    </source>
</evidence>
<dbReference type="AlphaFoldDB" id="A0A0E4CR59"/>
<dbReference type="InterPro" id="IPR002559">
    <property type="entry name" value="Transposase_11"/>
</dbReference>
<dbReference type="GO" id="GO:0006313">
    <property type="term" value="P:DNA transposition"/>
    <property type="evidence" value="ECO:0007669"/>
    <property type="project" value="InterPro"/>
</dbReference>
<evidence type="ECO:0000259" key="1">
    <source>
        <dbReference type="Pfam" id="PF01609"/>
    </source>
</evidence>
<accession>A0A0E4CR59</accession>
<sequence>MHDQSITAISKNYRRSVNTQIIICAHARRVLAAGRCWPGNRNDVVVARHTVAQLLDGRVVLGDGGYRGVTSITGHTT</sequence>
<evidence type="ECO:0000313" key="3">
    <source>
        <dbReference type="Proteomes" id="UP000199251"/>
    </source>
</evidence>
<dbReference type="Pfam" id="PF01609">
    <property type="entry name" value="DDE_Tnp_1"/>
    <property type="match status" value="1"/>
</dbReference>
<feature type="domain" description="Transposase IS4-like" evidence="1">
    <location>
        <begin position="11"/>
        <end position="68"/>
    </location>
</feature>
<dbReference type="GO" id="GO:0003677">
    <property type="term" value="F:DNA binding"/>
    <property type="evidence" value="ECO:0007669"/>
    <property type="project" value="InterPro"/>
</dbReference>
<dbReference type="STRING" id="141349.BN1232_05992"/>
<dbReference type="Proteomes" id="UP000199251">
    <property type="component" value="Unassembled WGS sequence"/>
</dbReference>